<organism evidence="1 2">
    <name type="scientific">Comamonas testosteroni</name>
    <name type="common">Pseudomonas testosteroni</name>
    <dbReference type="NCBI Taxonomy" id="285"/>
    <lineage>
        <taxon>Bacteria</taxon>
        <taxon>Pseudomonadati</taxon>
        <taxon>Pseudomonadota</taxon>
        <taxon>Betaproteobacteria</taxon>
        <taxon>Burkholderiales</taxon>
        <taxon>Comamonadaceae</taxon>
        <taxon>Comamonas</taxon>
    </lineage>
</organism>
<dbReference type="PATRIC" id="fig|285.49.peg.4288"/>
<reference evidence="2" key="1">
    <citation type="submission" date="2014-06" db="EMBL/GenBank/DDBJ databases">
        <title>Draft genome sequence of C. testosteroni WDL7.</title>
        <authorList>
            <person name="Wu Y."/>
            <person name="Seshan H."/>
            <person name="Arumugam K."/>
        </authorList>
    </citation>
    <scope>NUCLEOTIDE SEQUENCE [LARGE SCALE GENOMIC DNA]</scope>
    <source>
        <strain evidence="2">WDL7</strain>
    </source>
</reference>
<gene>
    <name evidence="1" type="ORF">GL58_20695</name>
</gene>
<protein>
    <submittedName>
        <fullName evidence="1">Uncharacterized protein</fullName>
    </submittedName>
</protein>
<proteinExistence type="predicted"/>
<dbReference type="Proteomes" id="UP000037442">
    <property type="component" value="Unassembled WGS sequence"/>
</dbReference>
<name>A0A0L7MB37_COMTE</name>
<evidence type="ECO:0000313" key="1">
    <source>
        <dbReference type="EMBL" id="KOC19125.1"/>
    </source>
</evidence>
<sequence>MMAAITLSSRPVYRAPTKGRDYLTARAAAKNEADAMLNKKYPRERPEYEQGFCYFSGWHWTEDKDLVRAHARLVRFILRSFRAAQRAQAQKELSNGK</sequence>
<dbReference type="AlphaFoldDB" id="A0A0L7MB37"/>
<dbReference type="EMBL" id="JNVD01000033">
    <property type="protein sequence ID" value="KOC19125.1"/>
    <property type="molecule type" value="Genomic_DNA"/>
</dbReference>
<accession>A0A0L7MB37</accession>
<comment type="caution">
    <text evidence="1">The sequence shown here is derived from an EMBL/GenBank/DDBJ whole genome shotgun (WGS) entry which is preliminary data.</text>
</comment>
<evidence type="ECO:0000313" key="2">
    <source>
        <dbReference type="Proteomes" id="UP000037442"/>
    </source>
</evidence>